<accession>A0ABW5PEZ3</accession>
<evidence type="ECO:0000256" key="1">
    <source>
        <dbReference type="SAM" id="Phobius"/>
    </source>
</evidence>
<dbReference type="EMBL" id="JBHUME010000009">
    <property type="protein sequence ID" value="MFD2613778.1"/>
    <property type="molecule type" value="Genomic_DNA"/>
</dbReference>
<keyword evidence="1" id="KW-1133">Transmembrane helix</keyword>
<feature type="transmembrane region" description="Helical" evidence="1">
    <location>
        <begin position="15"/>
        <end position="39"/>
    </location>
</feature>
<proteinExistence type="predicted"/>
<name>A0ABW5PEZ3_9BACL</name>
<evidence type="ECO:0000313" key="3">
    <source>
        <dbReference type="Proteomes" id="UP001597541"/>
    </source>
</evidence>
<comment type="caution">
    <text evidence="2">The sequence shown here is derived from an EMBL/GenBank/DDBJ whole genome shotgun (WGS) entry which is preliminary data.</text>
</comment>
<organism evidence="2 3">
    <name type="scientific">Paenibacillus gansuensis</name>
    <dbReference type="NCBI Taxonomy" id="306542"/>
    <lineage>
        <taxon>Bacteria</taxon>
        <taxon>Bacillati</taxon>
        <taxon>Bacillota</taxon>
        <taxon>Bacilli</taxon>
        <taxon>Bacillales</taxon>
        <taxon>Paenibacillaceae</taxon>
        <taxon>Paenibacillus</taxon>
    </lineage>
</organism>
<protein>
    <submittedName>
        <fullName evidence="2">Uncharacterized protein</fullName>
    </submittedName>
</protein>
<dbReference type="Proteomes" id="UP001597541">
    <property type="component" value="Unassembled WGS sequence"/>
</dbReference>
<keyword evidence="1" id="KW-0812">Transmembrane</keyword>
<sequence length="150" mass="16699">MVREFWRNERGMAEMVSLLIVLGVFLFISLSMVGFLTFLMRQEKLETLHHRALVMSTHEGYITPSILQDTKNKLTQIGFPPVDIGGVSYPSFAGSTILKVTREDADPSVKVVIKYPATFLQKMAGLLGGNKTETQGYFLIQGVGRSEALE</sequence>
<evidence type="ECO:0000313" key="2">
    <source>
        <dbReference type="EMBL" id="MFD2613778.1"/>
    </source>
</evidence>
<reference evidence="3" key="1">
    <citation type="journal article" date="2019" name="Int. J. Syst. Evol. Microbiol.">
        <title>The Global Catalogue of Microorganisms (GCM) 10K type strain sequencing project: providing services to taxonomists for standard genome sequencing and annotation.</title>
        <authorList>
            <consortium name="The Broad Institute Genomics Platform"/>
            <consortium name="The Broad Institute Genome Sequencing Center for Infectious Disease"/>
            <person name="Wu L."/>
            <person name="Ma J."/>
        </authorList>
    </citation>
    <scope>NUCLEOTIDE SEQUENCE [LARGE SCALE GENOMIC DNA]</scope>
    <source>
        <strain evidence="3">KCTC 3950</strain>
    </source>
</reference>
<gene>
    <name evidence="2" type="ORF">ACFSUF_15285</name>
</gene>
<keyword evidence="1" id="KW-0472">Membrane</keyword>
<keyword evidence="3" id="KW-1185">Reference proteome</keyword>
<dbReference type="RefSeq" id="WP_377603928.1">
    <property type="nucleotide sequence ID" value="NZ_JBHUME010000009.1"/>
</dbReference>